<keyword evidence="7" id="KW-1185">Reference proteome</keyword>
<evidence type="ECO:0000256" key="3">
    <source>
        <dbReference type="ARBA" id="ARBA00022630"/>
    </source>
</evidence>
<dbReference type="PROSITE" id="PS51387">
    <property type="entry name" value="FAD_PCMH"/>
    <property type="match status" value="1"/>
</dbReference>
<dbReference type="Gene3D" id="3.30.70.2190">
    <property type="match status" value="1"/>
</dbReference>
<evidence type="ECO:0000256" key="4">
    <source>
        <dbReference type="ARBA" id="ARBA00022827"/>
    </source>
</evidence>
<dbReference type="EMBL" id="FOCI01000014">
    <property type="protein sequence ID" value="SEN36432.1"/>
    <property type="molecule type" value="Genomic_DNA"/>
</dbReference>
<evidence type="ECO:0000259" key="5">
    <source>
        <dbReference type="PROSITE" id="PS51387"/>
    </source>
</evidence>
<organism evidence="6 7">
    <name type="scientific">Loktanella fryxellensis</name>
    <dbReference type="NCBI Taxonomy" id="245187"/>
    <lineage>
        <taxon>Bacteria</taxon>
        <taxon>Pseudomonadati</taxon>
        <taxon>Pseudomonadota</taxon>
        <taxon>Alphaproteobacteria</taxon>
        <taxon>Rhodobacterales</taxon>
        <taxon>Roseobacteraceae</taxon>
        <taxon>Loktanella</taxon>
    </lineage>
</organism>
<dbReference type="InterPro" id="IPR016171">
    <property type="entry name" value="Vanillyl_alc_oxidase_C-sub2"/>
</dbReference>
<comment type="cofactor">
    <cofactor evidence="1">
        <name>FAD</name>
        <dbReference type="ChEBI" id="CHEBI:57692"/>
    </cofactor>
</comment>
<keyword evidence="3" id="KW-0285">Flavoprotein</keyword>
<dbReference type="PANTHER" id="PTHR43716:SF2">
    <property type="entry name" value="BLL6224 PROTEIN"/>
    <property type="match status" value="1"/>
</dbReference>
<dbReference type="InterPro" id="IPR006094">
    <property type="entry name" value="Oxid_FAD_bind_N"/>
</dbReference>
<proteinExistence type="inferred from homology"/>
<evidence type="ECO:0000313" key="6">
    <source>
        <dbReference type="EMBL" id="SEN36432.1"/>
    </source>
</evidence>
<dbReference type="GO" id="GO:0071949">
    <property type="term" value="F:FAD binding"/>
    <property type="evidence" value="ECO:0007669"/>
    <property type="project" value="InterPro"/>
</dbReference>
<comment type="similarity">
    <text evidence="2">Belongs to the FAD-binding oxidoreductase/transferase type 4 family.</text>
</comment>
<dbReference type="SUPFAM" id="SSF55103">
    <property type="entry name" value="FAD-linked oxidases, C-terminal domain"/>
    <property type="match status" value="1"/>
</dbReference>
<gene>
    <name evidence="6" type="ORF">SAMN04488003_11426</name>
</gene>
<dbReference type="InterPro" id="IPR051264">
    <property type="entry name" value="FAD-oxidored/transferase_4"/>
</dbReference>
<dbReference type="SUPFAM" id="SSF56176">
    <property type="entry name" value="FAD-binding/transporter-associated domain-like"/>
    <property type="match status" value="1"/>
</dbReference>
<dbReference type="Gene3D" id="3.30.43.10">
    <property type="entry name" value="Uridine Diphospho-n-acetylenolpyruvylglucosamine Reductase, domain 2"/>
    <property type="match status" value="1"/>
</dbReference>
<dbReference type="Pfam" id="PF02913">
    <property type="entry name" value="FAD-oxidase_C"/>
    <property type="match status" value="1"/>
</dbReference>
<dbReference type="OrthoDB" id="9811557at2"/>
<dbReference type="Proteomes" id="UP000199585">
    <property type="component" value="Unassembled WGS sequence"/>
</dbReference>
<dbReference type="RefSeq" id="WP_089903496.1">
    <property type="nucleotide sequence ID" value="NZ_FOCI01000014.1"/>
</dbReference>
<sequence length="473" mass="49541">MLTPATPATLSDLRAALADDTFRDDTAPYFREPRGRYAGTGIVAAPRDTATVARIVAFCHDRRIGIVPYGGGTGLVGGQVMGGDVPPLVVSLERMTAIRAVYPAESVLIAEGGAILTDVQAAAEGAGRMFALSLASQGSARIGGLLSTNAGGVNVLRYGNARAQCLGLEVVRPDGSIWHGLSRLRKDNTGYDLRDLMIGAEGTLGLITAASLRLVPRPAAVGAAMLAVPSPRAALDLLGLAQDRLGDGISAFELMHRQGLDFLREAGLAFRAPFADQPAWMVLIDVGLTAGQSPDAALEDLFAAASDAGLVTDGVIARSGPDRDAMWHIRETIPEGNRRIGSIVSHDIALPLGQVPDFIAQAGARLSRIGDVRINCFGHLGDGNLHYNVFPAQGQSRDAYAHLRGAIKDCVHDLTHAMGGSVSAEHGIGRAKVGDLVRYGDPAKLAMMRAIKTALDPRGIMNPGAVLPDLTDH</sequence>
<dbReference type="FunFam" id="1.10.45.10:FF:000001">
    <property type="entry name" value="D-lactate dehydrogenase mitochondrial"/>
    <property type="match status" value="1"/>
</dbReference>
<dbReference type="InterPro" id="IPR004113">
    <property type="entry name" value="FAD-bd_oxidored_4_C"/>
</dbReference>
<keyword evidence="4" id="KW-0274">FAD</keyword>
<dbReference type="Gene3D" id="1.10.45.10">
    <property type="entry name" value="Vanillyl-alcohol Oxidase, Chain A, domain 4"/>
    <property type="match status" value="1"/>
</dbReference>
<dbReference type="Gene3D" id="3.30.465.10">
    <property type="match status" value="1"/>
</dbReference>
<dbReference type="Gene3D" id="3.30.70.2740">
    <property type="match status" value="1"/>
</dbReference>
<name>A0A1H8FXK7_9RHOB</name>
<dbReference type="GO" id="GO:0003824">
    <property type="term" value="F:catalytic activity"/>
    <property type="evidence" value="ECO:0007669"/>
    <property type="project" value="InterPro"/>
</dbReference>
<evidence type="ECO:0000313" key="7">
    <source>
        <dbReference type="Proteomes" id="UP000199585"/>
    </source>
</evidence>
<dbReference type="Pfam" id="PF01565">
    <property type="entry name" value="FAD_binding_4"/>
    <property type="match status" value="1"/>
</dbReference>
<dbReference type="InterPro" id="IPR016166">
    <property type="entry name" value="FAD-bd_PCMH"/>
</dbReference>
<dbReference type="PANTHER" id="PTHR43716">
    <property type="entry name" value="D-2-HYDROXYGLUTARATE DEHYDROGENASE, MITOCHONDRIAL"/>
    <property type="match status" value="1"/>
</dbReference>
<evidence type="ECO:0000256" key="1">
    <source>
        <dbReference type="ARBA" id="ARBA00001974"/>
    </source>
</evidence>
<dbReference type="InterPro" id="IPR036318">
    <property type="entry name" value="FAD-bd_PCMH-like_sf"/>
</dbReference>
<dbReference type="InterPro" id="IPR016167">
    <property type="entry name" value="FAD-bd_PCMH_sub1"/>
</dbReference>
<dbReference type="AlphaFoldDB" id="A0A1H8FXK7"/>
<dbReference type="GO" id="GO:0022904">
    <property type="term" value="P:respiratory electron transport chain"/>
    <property type="evidence" value="ECO:0007669"/>
    <property type="project" value="TreeGrafter"/>
</dbReference>
<feature type="domain" description="FAD-binding PCMH-type" evidence="5">
    <location>
        <begin position="30"/>
        <end position="217"/>
    </location>
</feature>
<dbReference type="InterPro" id="IPR016164">
    <property type="entry name" value="FAD-linked_Oxase-like_C"/>
</dbReference>
<protein>
    <submittedName>
        <fullName evidence="6">FAD/FMN-containing dehydrogenase</fullName>
    </submittedName>
</protein>
<evidence type="ECO:0000256" key="2">
    <source>
        <dbReference type="ARBA" id="ARBA00008000"/>
    </source>
</evidence>
<accession>A0A1H8FXK7</accession>
<reference evidence="6 7" key="1">
    <citation type="submission" date="2016-10" db="EMBL/GenBank/DDBJ databases">
        <authorList>
            <person name="de Groot N.N."/>
        </authorList>
    </citation>
    <scope>NUCLEOTIDE SEQUENCE [LARGE SCALE GENOMIC DNA]</scope>
    <source>
        <strain evidence="6 7">DSM 16213</strain>
    </source>
</reference>
<dbReference type="STRING" id="245187.SAMN04488003_11426"/>
<dbReference type="InterPro" id="IPR016169">
    <property type="entry name" value="FAD-bd_PCMH_sub2"/>
</dbReference>